<evidence type="ECO:0000313" key="9">
    <source>
        <dbReference type="EMBL" id="UUY05247.1"/>
    </source>
</evidence>
<evidence type="ECO:0000313" key="10">
    <source>
        <dbReference type="Proteomes" id="UP001058860"/>
    </source>
</evidence>
<dbReference type="Pfam" id="PF13190">
    <property type="entry name" value="PDGLE"/>
    <property type="match status" value="1"/>
</dbReference>
<evidence type="ECO:0000256" key="7">
    <source>
        <dbReference type="SAM" id="SignalP"/>
    </source>
</evidence>
<name>A0ABY5PL08_9ACTN</name>
<feature type="domain" description="PDGLE" evidence="8">
    <location>
        <begin position="6"/>
        <end position="95"/>
    </location>
</feature>
<keyword evidence="3 6" id="KW-0812">Transmembrane</keyword>
<reference evidence="10" key="1">
    <citation type="submission" date="2021-11" db="EMBL/GenBank/DDBJ databases">
        <title>Cultivation dependent microbiological survey of springs from the worlds oldest radium mine currently devoted to the extraction of radon-saturated water.</title>
        <authorList>
            <person name="Kapinusova G."/>
            <person name="Smrhova T."/>
            <person name="Strejcek M."/>
            <person name="Suman J."/>
            <person name="Jani K."/>
            <person name="Pajer P."/>
            <person name="Uhlik O."/>
        </authorList>
    </citation>
    <scope>NUCLEOTIDE SEQUENCE [LARGE SCALE GENOMIC DNA]</scope>
    <source>
        <strain evidence="10">J379</strain>
    </source>
</reference>
<dbReference type="InterPro" id="IPR025937">
    <property type="entry name" value="PDGLE_dom"/>
</dbReference>
<evidence type="ECO:0000256" key="5">
    <source>
        <dbReference type="ARBA" id="ARBA00023136"/>
    </source>
</evidence>
<dbReference type="Proteomes" id="UP001058860">
    <property type="component" value="Chromosome"/>
</dbReference>
<accession>A0ABY5PL08</accession>
<evidence type="ECO:0000256" key="4">
    <source>
        <dbReference type="ARBA" id="ARBA00022989"/>
    </source>
</evidence>
<dbReference type="RefSeq" id="WP_353865706.1">
    <property type="nucleotide sequence ID" value="NZ_CP088295.1"/>
</dbReference>
<feature type="transmembrane region" description="Helical" evidence="6">
    <location>
        <begin position="69"/>
        <end position="94"/>
    </location>
</feature>
<keyword evidence="5 6" id="KW-0472">Membrane</keyword>
<sequence length="101" mass="10333">MRRTVFILCAIGVSLALATVVSPWASSHPDGLEKVADQQQFLDSARQAGVQQQAPAPDYAFPGVRDASAATAAAGLTGTLLVLAAGTGIGLLVARRRTGES</sequence>
<gene>
    <name evidence="9" type="ORF">LRS13_06920</name>
</gene>
<feature type="chain" id="PRO_5045425696" evidence="7">
    <location>
        <begin position="19"/>
        <end position="101"/>
    </location>
</feature>
<evidence type="ECO:0000256" key="3">
    <source>
        <dbReference type="ARBA" id="ARBA00022692"/>
    </source>
</evidence>
<keyword evidence="10" id="KW-1185">Reference proteome</keyword>
<proteinExistence type="predicted"/>
<keyword evidence="4 6" id="KW-1133">Transmembrane helix</keyword>
<dbReference type="EMBL" id="CP088295">
    <property type="protein sequence ID" value="UUY05247.1"/>
    <property type="molecule type" value="Genomic_DNA"/>
</dbReference>
<evidence type="ECO:0000259" key="8">
    <source>
        <dbReference type="Pfam" id="PF13190"/>
    </source>
</evidence>
<evidence type="ECO:0000256" key="6">
    <source>
        <dbReference type="SAM" id="Phobius"/>
    </source>
</evidence>
<evidence type="ECO:0000256" key="1">
    <source>
        <dbReference type="ARBA" id="ARBA00004236"/>
    </source>
</evidence>
<evidence type="ECO:0000256" key="2">
    <source>
        <dbReference type="ARBA" id="ARBA00022475"/>
    </source>
</evidence>
<comment type="subcellular location">
    <subcellularLocation>
        <location evidence="1">Cell membrane</location>
    </subcellularLocation>
</comment>
<protein>
    <submittedName>
        <fullName evidence="9">PDGLE domain-containing protein</fullName>
    </submittedName>
</protein>
<keyword evidence="7" id="KW-0732">Signal</keyword>
<organism evidence="9 10">
    <name type="scientific">Svornostia abyssi</name>
    <dbReference type="NCBI Taxonomy" id="2898438"/>
    <lineage>
        <taxon>Bacteria</taxon>
        <taxon>Bacillati</taxon>
        <taxon>Actinomycetota</taxon>
        <taxon>Thermoleophilia</taxon>
        <taxon>Solirubrobacterales</taxon>
        <taxon>Baekduiaceae</taxon>
        <taxon>Svornostia</taxon>
    </lineage>
</organism>
<keyword evidence="2" id="KW-1003">Cell membrane</keyword>
<feature type="signal peptide" evidence="7">
    <location>
        <begin position="1"/>
        <end position="18"/>
    </location>
</feature>